<dbReference type="Gene3D" id="3.90.120.10">
    <property type="entry name" value="DNA Methylase, subunit A, domain 2"/>
    <property type="match status" value="1"/>
</dbReference>
<evidence type="ECO:0000256" key="2">
    <source>
        <dbReference type="ARBA" id="ARBA00022603"/>
    </source>
</evidence>
<evidence type="ECO:0000256" key="4">
    <source>
        <dbReference type="ARBA" id="ARBA00022691"/>
    </source>
</evidence>
<evidence type="ECO:0000256" key="3">
    <source>
        <dbReference type="ARBA" id="ARBA00022679"/>
    </source>
</evidence>
<comment type="similarity">
    <text evidence="6 7">Belongs to the class I-like SAM-binding methyltransferase superfamily. C5-methyltransferase family.</text>
</comment>
<dbReference type="PROSITE" id="PS51679">
    <property type="entry name" value="SAM_MT_C5"/>
    <property type="match status" value="1"/>
</dbReference>
<dbReference type="EMBL" id="UGGP01000001">
    <property type="protein sequence ID" value="STO09584.1"/>
    <property type="molecule type" value="Genomic_DNA"/>
</dbReference>
<evidence type="ECO:0000313" key="8">
    <source>
        <dbReference type="EMBL" id="STO09584.1"/>
    </source>
</evidence>
<dbReference type="GO" id="GO:0003886">
    <property type="term" value="F:DNA (cytosine-5-)-methyltransferase activity"/>
    <property type="evidence" value="ECO:0007669"/>
    <property type="project" value="UniProtKB-EC"/>
</dbReference>
<evidence type="ECO:0000256" key="6">
    <source>
        <dbReference type="PROSITE-ProRule" id="PRU01016"/>
    </source>
</evidence>
<evidence type="ECO:0000256" key="5">
    <source>
        <dbReference type="ARBA" id="ARBA00022747"/>
    </source>
</evidence>
<dbReference type="REBASE" id="431106">
    <property type="entry name" value="M.Eau13163ORF3022P"/>
</dbReference>
<dbReference type="AlphaFoldDB" id="A0A377FYF8"/>
<dbReference type="InterPro" id="IPR029063">
    <property type="entry name" value="SAM-dependent_MTases_sf"/>
</dbReference>
<dbReference type="PANTHER" id="PTHR46098:SF1">
    <property type="entry name" value="TRNA (CYTOSINE(38)-C(5))-METHYLTRANSFERASE"/>
    <property type="match status" value="1"/>
</dbReference>
<dbReference type="Gene3D" id="3.40.50.150">
    <property type="entry name" value="Vaccinia Virus protein VP39"/>
    <property type="match status" value="1"/>
</dbReference>
<dbReference type="InterPro" id="IPR031303">
    <property type="entry name" value="C5_meth_CS"/>
</dbReference>
<dbReference type="PRINTS" id="PR00105">
    <property type="entry name" value="C5METTRFRASE"/>
</dbReference>
<dbReference type="PROSITE" id="PS00095">
    <property type="entry name" value="C5_MTASE_2"/>
    <property type="match status" value="1"/>
</dbReference>
<dbReference type="Pfam" id="PF00145">
    <property type="entry name" value="DNA_methylase"/>
    <property type="match status" value="1"/>
</dbReference>
<accession>A0A377FYF8</accession>
<dbReference type="OrthoDB" id="9813719at2"/>
<evidence type="ECO:0000256" key="1">
    <source>
        <dbReference type="ARBA" id="ARBA00011975"/>
    </source>
</evidence>
<keyword evidence="4 6" id="KW-0949">S-adenosyl-L-methionine</keyword>
<dbReference type="EC" id="2.1.1.37" evidence="1"/>
<dbReference type="RefSeq" id="WP_029333952.1">
    <property type="nucleotide sequence ID" value="NZ_UGGP01000001.1"/>
</dbReference>
<evidence type="ECO:0000256" key="7">
    <source>
        <dbReference type="RuleBase" id="RU000416"/>
    </source>
</evidence>
<dbReference type="STRING" id="1397694.GCA_000702585_00444"/>
<dbReference type="GO" id="GO:0009307">
    <property type="term" value="P:DNA restriction-modification system"/>
    <property type="evidence" value="ECO:0007669"/>
    <property type="project" value="UniProtKB-KW"/>
</dbReference>
<organism evidence="8 9">
    <name type="scientific">Exiguobacterium aurantiacum</name>
    <dbReference type="NCBI Taxonomy" id="33987"/>
    <lineage>
        <taxon>Bacteria</taxon>
        <taxon>Bacillati</taxon>
        <taxon>Bacillota</taxon>
        <taxon>Bacilli</taxon>
        <taxon>Bacillales</taxon>
        <taxon>Bacillales Family XII. Incertae Sedis</taxon>
        <taxon>Exiguobacterium</taxon>
    </lineage>
</organism>
<dbReference type="GO" id="GO:0032259">
    <property type="term" value="P:methylation"/>
    <property type="evidence" value="ECO:0007669"/>
    <property type="project" value="UniProtKB-KW"/>
</dbReference>
<proteinExistence type="inferred from homology"/>
<dbReference type="InterPro" id="IPR001525">
    <property type="entry name" value="C5_MeTfrase"/>
</dbReference>
<dbReference type="InterPro" id="IPR050750">
    <property type="entry name" value="C5-MTase"/>
</dbReference>
<keyword evidence="3 6" id="KW-0808">Transferase</keyword>
<feature type="active site" evidence="6">
    <location>
        <position position="88"/>
    </location>
</feature>
<protein>
    <recommendedName>
        <fullName evidence="1">DNA (cytosine-5-)-methyltransferase</fullName>
        <ecNumber evidence="1">2.1.1.37</ecNumber>
    </recommendedName>
</protein>
<dbReference type="Proteomes" id="UP000254060">
    <property type="component" value="Unassembled WGS sequence"/>
</dbReference>
<keyword evidence="5" id="KW-0680">Restriction system</keyword>
<reference evidence="8 9" key="1">
    <citation type="submission" date="2018-06" db="EMBL/GenBank/DDBJ databases">
        <authorList>
            <consortium name="Pathogen Informatics"/>
            <person name="Doyle S."/>
        </authorList>
    </citation>
    <scope>NUCLEOTIDE SEQUENCE [LARGE SCALE GENOMIC DNA]</scope>
    <source>
        <strain evidence="8 9">NCTC13163</strain>
    </source>
</reference>
<dbReference type="PANTHER" id="PTHR46098">
    <property type="entry name" value="TRNA (CYTOSINE(38)-C(5))-METHYLTRANSFERASE"/>
    <property type="match status" value="1"/>
</dbReference>
<sequence length="444" mass="50576">MIKVVELFAGVGGFRIALEGIKDVNAEPTSDKFDVVWGNQWEPATKSQPAFDCYAERFKGRGKHLNEDIALSWMEAGPHHLLVGGFPCQDYSVSRSLKNEQGIQGKKGVLFWEIMNIIEQEKPPYVLLENVDRLMKSPAKQRGRDFSVMLRAFADQGYTVEWRVINAADYGFAQRRRRIFIFATRTDLNHSERARQADPEKWLLESGFFAPAFPVHELTSEKHPGSQFELPKDIVEISDMFSATYRNSGIMSGDQVTTIETLPKREVPKTLGDVVQEVYEQFGPAPEQYYLDTDTIKKSGRNEQEELAYLKGPKKIERTSASGHVYVYAEGGMSYPDSLDLPGRTMLTSEGTCNRSSHVIEDPQTKKLRYLRPEECEGLNGFPYGWTATMTDRKRYFTMGNALVVGLIERMSHRIAEVHEQEDDQNILQEAIQMQLLGTYNNFK</sequence>
<gene>
    <name evidence="8" type="primary">hhaIM</name>
    <name evidence="8" type="ORF">NCTC13163_03022</name>
</gene>
<dbReference type="SUPFAM" id="SSF53335">
    <property type="entry name" value="S-adenosyl-L-methionine-dependent methyltransferases"/>
    <property type="match status" value="1"/>
</dbReference>
<name>A0A377FYF8_9BACL</name>
<keyword evidence="2 6" id="KW-0489">Methyltransferase</keyword>
<evidence type="ECO:0000313" key="9">
    <source>
        <dbReference type="Proteomes" id="UP000254060"/>
    </source>
</evidence>
<dbReference type="NCBIfam" id="TIGR00675">
    <property type="entry name" value="dcm"/>
    <property type="match status" value="1"/>
</dbReference>